<feature type="chain" id="PRO_5043765705" evidence="1">
    <location>
        <begin position="20"/>
        <end position="88"/>
    </location>
</feature>
<feature type="signal peptide" evidence="1">
    <location>
        <begin position="1"/>
        <end position="19"/>
    </location>
</feature>
<keyword evidence="3" id="KW-1185">Reference proteome</keyword>
<gene>
    <name evidence="2" type="ORF">VNI00_019407</name>
</gene>
<evidence type="ECO:0000256" key="1">
    <source>
        <dbReference type="SAM" id="SignalP"/>
    </source>
</evidence>
<keyword evidence="1" id="KW-0732">Signal</keyword>
<organism evidence="2 3">
    <name type="scientific">Paramarasmius palmivorus</name>
    <dbReference type="NCBI Taxonomy" id="297713"/>
    <lineage>
        <taxon>Eukaryota</taxon>
        <taxon>Fungi</taxon>
        <taxon>Dikarya</taxon>
        <taxon>Basidiomycota</taxon>
        <taxon>Agaricomycotina</taxon>
        <taxon>Agaricomycetes</taxon>
        <taxon>Agaricomycetidae</taxon>
        <taxon>Agaricales</taxon>
        <taxon>Marasmiineae</taxon>
        <taxon>Marasmiaceae</taxon>
        <taxon>Paramarasmius</taxon>
    </lineage>
</organism>
<name>A0AAW0APU3_9AGAR</name>
<feature type="non-terminal residue" evidence="2">
    <location>
        <position position="88"/>
    </location>
</feature>
<reference evidence="2 3" key="1">
    <citation type="submission" date="2024-01" db="EMBL/GenBank/DDBJ databases">
        <title>A draft genome for a cacao thread blight-causing isolate of Paramarasmius palmivorus.</title>
        <authorList>
            <person name="Baruah I.K."/>
            <person name="Bukari Y."/>
            <person name="Amoako-Attah I."/>
            <person name="Meinhardt L.W."/>
            <person name="Bailey B.A."/>
            <person name="Cohen S.P."/>
        </authorList>
    </citation>
    <scope>NUCLEOTIDE SEQUENCE [LARGE SCALE GENOMIC DNA]</scope>
    <source>
        <strain evidence="2 3">GH-12</strain>
    </source>
</reference>
<proteinExistence type="predicted"/>
<comment type="caution">
    <text evidence="2">The sequence shown here is derived from an EMBL/GenBank/DDBJ whole genome shotgun (WGS) entry which is preliminary data.</text>
</comment>
<dbReference type="AlphaFoldDB" id="A0AAW0APU3"/>
<sequence length="88" mass="9504">MFSSLTFVIVGTFFAAVSGLAVPDTAAHQLSKRVVYSCADPTQLEIMTNAYNEGKVMAADARDYINTRGASDPLVVKYFGNDPTLVPR</sequence>
<dbReference type="EMBL" id="JAYKXP010000374">
    <property type="protein sequence ID" value="KAK7014099.1"/>
    <property type="molecule type" value="Genomic_DNA"/>
</dbReference>
<accession>A0AAW0APU3</accession>
<dbReference type="Proteomes" id="UP001383192">
    <property type="component" value="Unassembled WGS sequence"/>
</dbReference>
<evidence type="ECO:0000313" key="2">
    <source>
        <dbReference type="EMBL" id="KAK7014099.1"/>
    </source>
</evidence>
<evidence type="ECO:0000313" key="3">
    <source>
        <dbReference type="Proteomes" id="UP001383192"/>
    </source>
</evidence>
<protein>
    <submittedName>
        <fullName evidence="2">Uncharacterized protein</fullName>
    </submittedName>
</protein>